<organism evidence="2 3">
    <name type="scientific">Pontixanthobacter luteolus</name>
    <dbReference type="NCBI Taxonomy" id="295089"/>
    <lineage>
        <taxon>Bacteria</taxon>
        <taxon>Pseudomonadati</taxon>
        <taxon>Pseudomonadota</taxon>
        <taxon>Alphaproteobacteria</taxon>
        <taxon>Sphingomonadales</taxon>
        <taxon>Erythrobacteraceae</taxon>
        <taxon>Pontixanthobacter</taxon>
    </lineage>
</organism>
<reference evidence="2 3" key="1">
    <citation type="submission" date="2019-12" db="EMBL/GenBank/DDBJ databases">
        <title>Genomic-based taxomic classification of the family Erythrobacteraceae.</title>
        <authorList>
            <person name="Xu L."/>
        </authorList>
    </citation>
    <scope>NUCLEOTIDE SEQUENCE [LARGE SCALE GENOMIC DNA]</scope>
    <source>
        <strain evidence="2 3">SW-109</strain>
    </source>
</reference>
<dbReference type="RefSeq" id="WP_160730905.1">
    <property type="nucleotide sequence ID" value="NZ_WTYP01000002.1"/>
</dbReference>
<proteinExistence type="predicted"/>
<sequence length="167" mass="17956">MQGRLPALAITLLMPAGLMLAGAPAYAANSKCSAITAMAAATQNSLAGLSLVVARDGTLEVRHRGNESYISRAANCEIDGPGRGFELSCNWMFESEREADGYYRMLKQRLETCLSTQLSSAVYSAGLPDVKILKRDKLTLPGDGDDPDETDLVLSLRSYSRDPVPLT</sequence>
<keyword evidence="1" id="KW-0732">Signal</keyword>
<evidence type="ECO:0000313" key="3">
    <source>
        <dbReference type="Proteomes" id="UP000471435"/>
    </source>
</evidence>
<dbReference type="AlphaFoldDB" id="A0A6I4V6T7"/>
<feature type="signal peptide" evidence="1">
    <location>
        <begin position="1"/>
        <end position="27"/>
    </location>
</feature>
<evidence type="ECO:0000256" key="1">
    <source>
        <dbReference type="SAM" id="SignalP"/>
    </source>
</evidence>
<dbReference type="Proteomes" id="UP000471435">
    <property type="component" value="Unassembled WGS sequence"/>
</dbReference>
<dbReference type="EMBL" id="WTYP01000002">
    <property type="protein sequence ID" value="MXP47632.1"/>
    <property type="molecule type" value="Genomic_DNA"/>
</dbReference>
<accession>A0A6I4V6T7</accession>
<keyword evidence="3" id="KW-1185">Reference proteome</keyword>
<gene>
    <name evidence="2" type="ORF">GRI43_09595</name>
</gene>
<evidence type="ECO:0000313" key="2">
    <source>
        <dbReference type="EMBL" id="MXP47632.1"/>
    </source>
</evidence>
<feature type="chain" id="PRO_5026074806" evidence="1">
    <location>
        <begin position="28"/>
        <end position="167"/>
    </location>
</feature>
<comment type="caution">
    <text evidence="2">The sequence shown here is derived from an EMBL/GenBank/DDBJ whole genome shotgun (WGS) entry which is preliminary data.</text>
</comment>
<name>A0A6I4V6T7_9SPHN</name>
<protein>
    <submittedName>
        <fullName evidence="2">Uncharacterized protein</fullName>
    </submittedName>
</protein>